<evidence type="ECO:0000313" key="3">
    <source>
        <dbReference type="EMBL" id="MDX2293180.1"/>
    </source>
</evidence>
<feature type="region of interest" description="Disordered" evidence="2">
    <location>
        <begin position="58"/>
        <end position="78"/>
    </location>
</feature>
<dbReference type="InterPro" id="IPR036881">
    <property type="entry name" value="Glyco_hydro_3_C_sf"/>
</dbReference>
<evidence type="ECO:0000256" key="1">
    <source>
        <dbReference type="ARBA" id="ARBA00022801"/>
    </source>
</evidence>
<evidence type="ECO:0000256" key="2">
    <source>
        <dbReference type="SAM" id="MobiDB-lite"/>
    </source>
</evidence>
<evidence type="ECO:0000313" key="4">
    <source>
        <dbReference type="Proteomes" id="UP001278571"/>
    </source>
</evidence>
<accession>A0ABU4K5Z8</accession>
<keyword evidence="1" id="KW-0378">Hydrolase</keyword>
<reference evidence="3 4" key="1">
    <citation type="submission" date="2023-10" db="EMBL/GenBank/DDBJ databases">
        <authorList>
            <person name="Wang X.X."/>
        </authorList>
    </citation>
    <scope>NUCLEOTIDE SEQUENCE [LARGE SCALE GENOMIC DNA]</scope>
    <source>
        <strain evidence="3 4">NBRC 12816</strain>
    </source>
</reference>
<dbReference type="EMBL" id="JAWJZF010000353">
    <property type="protein sequence ID" value="MDX2293180.1"/>
    <property type="molecule type" value="Genomic_DNA"/>
</dbReference>
<feature type="compositionally biased region" description="Basic and acidic residues" evidence="2">
    <location>
        <begin position="9"/>
        <end position="23"/>
    </location>
</feature>
<name>A0ABU4K5Z8_9ACTN</name>
<feature type="region of interest" description="Disordered" evidence="2">
    <location>
        <begin position="1"/>
        <end position="23"/>
    </location>
</feature>
<sequence>MHPFQDAGRPVDERAEDPFSRMTPEEKAALGVAFGRARPEGRLPFELAHSMAAVGAARPDVPNGTEAPVVPYGHGLTL</sequence>
<dbReference type="RefSeq" id="WP_319009602.1">
    <property type="nucleotide sequence ID" value="NZ_JAWJZF010000353.1"/>
</dbReference>
<gene>
    <name evidence="3" type="ORF">R2363_13470</name>
</gene>
<proteinExistence type="predicted"/>
<protein>
    <submittedName>
        <fullName evidence="3">Uncharacterized protein</fullName>
    </submittedName>
</protein>
<keyword evidence="4" id="KW-1185">Reference proteome</keyword>
<comment type="caution">
    <text evidence="3">The sequence shown here is derived from an EMBL/GenBank/DDBJ whole genome shotgun (WGS) entry which is preliminary data.</text>
</comment>
<dbReference type="Proteomes" id="UP001278571">
    <property type="component" value="Unassembled WGS sequence"/>
</dbReference>
<organism evidence="3 4">
    <name type="scientific">Streptomyces roseolus</name>
    <dbReference type="NCBI Taxonomy" id="67358"/>
    <lineage>
        <taxon>Bacteria</taxon>
        <taxon>Bacillati</taxon>
        <taxon>Actinomycetota</taxon>
        <taxon>Actinomycetes</taxon>
        <taxon>Kitasatosporales</taxon>
        <taxon>Streptomycetaceae</taxon>
        <taxon>Streptomyces</taxon>
    </lineage>
</organism>
<dbReference type="SUPFAM" id="SSF52279">
    <property type="entry name" value="Beta-D-glucan exohydrolase, C-terminal domain"/>
    <property type="match status" value="1"/>
</dbReference>